<sequence length="121" mass="13305">NVPGAPYRSGIVLCGSMFGLGVWRHRNFETSHLFLAPRCQHELVPEPVDVTGTGGPGGKHRKPRSVAQAQRALGIDWMGRRELNQAIPPAYTEYIGRRLMESLGPVPKPGTIAKGEPWPRN</sequence>
<feature type="non-terminal residue" evidence="2">
    <location>
        <position position="1"/>
    </location>
</feature>
<organism evidence="2">
    <name type="scientific">marine sediment metagenome</name>
    <dbReference type="NCBI Taxonomy" id="412755"/>
    <lineage>
        <taxon>unclassified sequences</taxon>
        <taxon>metagenomes</taxon>
        <taxon>ecological metagenomes</taxon>
    </lineage>
</organism>
<name>X0VSP2_9ZZZZ</name>
<evidence type="ECO:0008006" key="3">
    <source>
        <dbReference type="Google" id="ProtNLM"/>
    </source>
</evidence>
<proteinExistence type="predicted"/>
<comment type="caution">
    <text evidence="2">The sequence shown here is derived from an EMBL/GenBank/DDBJ whole genome shotgun (WGS) entry which is preliminary data.</text>
</comment>
<evidence type="ECO:0000313" key="2">
    <source>
        <dbReference type="EMBL" id="GAG03556.1"/>
    </source>
</evidence>
<accession>X0VSP2</accession>
<dbReference type="AlphaFoldDB" id="X0VSP2"/>
<protein>
    <recommendedName>
        <fullName evidence="3">DNA (cytosine-5-)-methyltransferase</fullName>
    </recommendedName>
</protein>
<gene>
    <name evidence="2" type="ORF">S01H1_36319</name>
</gene>
<dbReference type="EMBL" id="BARS01022749">
    <property type="protein sequence ID" value="GAG03556.1"/>
    <property type="molecule type" value="Genomic_DNA"/>
</dbReference>
<reference evidence="2" key="1">
    <citation type="journal article" date="2014" name="Front. Microbiol.">
        <title>High frequency of phylogenetically diverse reductive dehalogenase-homologous genes in deep subseafloor sedimentary metagenomes.</title>
        <authorList>
            <person name="Kawai M."/>
            <person name="Futagami T."/>
            <person name="Toyoda A."/>
            <person name="Takaki Y."/>
            <person name="Nishi S."/>
            <person name="Hori S."/>
            <person name="Arai W."/>
            <person name="Tsubouchi T."/>
            <person name="Morono Y."/>
            <person name="Uchiyama I."/>
            <person name="Ito T."/>
            <person name="Fujiyama A."/>
            <person name="Inagaki F."/>
            <person name="Takami H."/>
        </authorList>
    </citation>
    <scope>NUCLEOTIDE SEQUENCE</scope>
    <source>
        <strain evidence="2">Expedition CK06-06</strain>
    </source>
</reference>
<evidence type="ECO:0000256" key="1">
    <source>
        <dbReference type="SAM" id="MobiDB-lite"/>
    </source>
</evidence>
<feature type="region of interest" description="Disordered" evidence="1">
    <location>
        <begin position="46"/>
        <end position="66"/>
    </location>
</feature>